<reference evidence="2" key="1">
    <citation type="submission" date="2022-08" db="EMBL/GenBank/DDBJ databases">
        <authorList>
            <person name="Tistechok S."/>
            <person name="Samborskyy M."/>
            <person name="Roman I."/>
        </authorList>
    </citation>
    <scope>NUCLEOTIDE SEQUENCE</scope>
    <source>
        <strain evidence="2">DSM 103496</strain>
    </source>
</reference>
<dbReference type="PANTHER" id="PTHR43279:SF1">
    <property type="entry name" value="CATECHOL-2,3-DIOXYGENASE"/>
    <property type="match status" value="1"/>
</dbReference>
<name>A0A9X2VN60_9PSEU</name>
<dbReference type="AlphaFoldDB" id="A0A9X2VN60"/>
<dbReference type="EMBL" id="JANYMP010000010">
    <property type="protein sequence ID" value="MCS7479532.1"/>
    <property type="molecule type" value="Genomic_DNA"/>
</dbReference>
<proteinExistence type="predicted"/>
<organism evidence="2 3">
    <name type="scientific">Umezawaea endophytica</name>
    <dbReference type="NCBI Taxonomy" id="1654476"/>
    <lineage>
        <taxon>Bacteria</taxon>
        <taxon>Bacillati</taxon>
        <taxon>Actinomycetota</taxon>
        <taxon>Actinomycetes</taxon>
        <taxon>Pseudonocardiales</taxon>
        <taxon>Pseudonocardiaceae</taxon>
        <taxon>Umezawaea</taxon>
    </lineage>
</organism>
<accession>A0A9X2VN60</accession>
<evidence type="ECO:0000313" key="3">
    <source>
        <dbReference type="Proteomes" id="UP001141259"/>
    </source>
</evidence>
<comment type="caution">
    <text evidence="2">The sequence shown here is derived from an EMBL/GenBank/DDBJ whole genome shotgun (WGS) entry which is preliminary data.</text>
</comment>
<sequence>MPIRGLNHAVLWVRDAEVSSAFYVDVLGFRVVHRTPRSAFLQAPESANDHDLGLFQTTDPAPSTAGNGQVGLYHLAWEVPTLADLRDCRDRLVAAGALVGSSDHGATKGLYGKDPDGLEFEVCWLVPAHLVDDEVLAHKGDLDVEADVERYGADTVGACARYGPPVR</sequence>
<dbReference type="RefSeq" id="WP_259625029.1">
    <property type="nucleotide sequence ID" value="NZ_JANYMP010000010.1"/>
</dbReference>
<dbReference type="InterPro" id="IPR029068">
    <property type="entry name" value="Glyas_Bleomycin-R_OHBP_Dase"/>
</dbReference>
<evidence type="ECO:0000259" key="1">
    <source>
        <dbReference type="PROSITE" id="PS51819"/>
    </source>
</evidence>
<dbReference type="Pfam" id="PF00903">
    <property type="entry name" value="Glyoxalase"/>
    <property type="match status" value="1"/>
</dbReference>
<dbReference type="PANTHER" id="PTHR43279">
    <property type="entry name" value="CATECHOL-2,3-DIOXYGENASE"/>
    <property type="match status" value="1"/>
</dbReference>
<feature type="domain" description="VOC" evidence="1">
    <location>
        <begin position="5"/>
        <end position="125"/>
    </location>
</feature>
<dbReference type="Proteomes" id="UP001141259">
    <property type="component" value="Unassembled WGS sequence"/>
</dbReference>
<protein>
    <submittedName>
        <fullName evidence="2">VOC family protein</fullName>
    </submittedName>
</protein>
<dbReference type="InterPro" id="IPR004360">
    <property type="entry name" value="Glyas_Fos-R_dOase_dom"/>
</dbReference>
<dbReference type="PROSITE" id="PS51819">
    <property type="entry name" value="VOC"/>
    <property type="match status" value="1"/>
</dbReference>
<dbReference type="Gene3D" id="3.10.180.10">
    <property type="entry name" value="2,3-Dihydroxybiphenyl 1,2-Dioxygenase, domain 1"/>
    <property type="match status" value="1"/>
</dbReference>
<dbReference type="SUPFAM" id="SSF54593">
    <property type="entry name" value="Glyoxalase/Bleomycin resistance protein/Dihydroxybiphenyl dioxygenase"/>
    <property type="match status" value="1"/>
</dbReference>
<evidence type="ECO:0000313" key="2">
    <source>
        <dbReference type="EMBL" id="MCS7479532.1"/>
    </source>
</evidence>
<gene>
    <name evidence="2" type="ORF">NZH93_21945</name>
</gene>
<keyword evidence="3" id="KW-1185">Reference proteome</keyword>
<dbReference type="InterPro" id="IPR037523">
    <property type="entry name" value="VOC_core"/>
</dbReference>